<comment type="caution">
    <text evidence="2">The sequence shown here is derived from an EMBL/GenBank/DDBJ whole genome shotgun (WGS) entry which is preliminary data.</text>
</comment>
<keyword evidence="3" id="KW-1185">Reference proteome</keyword>
<sequence>MKEYYIIIFKNTHDVINGEKFLKEKGVKVNVMPTPALITQSCGISIKIDSEYIDMVKKFVEQDQLVVKNIYRRNDRGYTQL</sequence>
<evidence type="ECO:0000313" key="2">
    <source>
        <dbReference type="EMBL" id="PRR78577.1"/>
    </source>
</evidence>
<dbReference type="Proteomes" id="UP000237798">
    <property type="component" value="Unassembled WGS sequence"/>
</dbReference>
<dbReference type="EMBL" id="PVXP01000123">
    <property type="protein sequence ID" value="PRR78577.1"/>
    <property type="molecule type" value="Genomic_DNA"/>
</dbReference>
<dbReference type="RefSeq" id="WP_106011155.1">
    <property type="nucleotide sequence ID" value="NZ_JALCPJ010000034.1"/>
</dbReference>
<protein>
    <recommendedName>
        <fullName evidence="1">Putative Se/S carrier protein-like domain-containing protein</fullName>
    </recommendedName>
</protein>
<dbReference type="Pfam" id="PF11823">
    <property type="entry name" value="Se_S_carrier"/>
    <property type="match status" value="1"/>
</dbReference>
<evidence type="ECO:0000313" key="3">
    <source>
        <dbReference type="Proteomes" id="UP000237798"/>
    </source>
</evidence>
<dbReference type="InterPro" id="IPR021778">
    <property type="entry name" value="Se/S_carrier-like"/>
</dbReference>
<gene>
    <name evidence="2" type="ORF">CLLU_36300</name>
</gene>
<evidence type="ECO:0000259" key="1">
    <source>
        <dbReference type="Pfam" id="PF11823"/>
    </source>
</evidence>
<feature type="domain" description="Putative Se/S carrier protein-like" evidence="1">
    <location>
        <begin position="4"/>
        <end position="72"/>
    </location>
</feature>
<accession>A0A2T0B477</accession>
<organism evidence="2 3">
    <name type="scientific">Clostridium luticellarii</name>
    <dbReference type="NCBI Taxonomy" id="1691940"/>
    <lineage>
        <taxon>Bacteria</taxon>
        <taxon>Bacillati</taxon>
        <taxon>Bacillota</taxon>
        <taxon>Clostridia</taxon>
        <taxon>Eubacteriales</taxon>
        <taxon>Clostridiaceae</taxon>
        <taxon>Clostridium</taxon>
    </lineage>
</organism>
<dbReference type="AlphaFoldDB" id="A0A2T0B477"/>
<name>A0A2T0B477_9CLOT</name>
<dbReference type="OrthoDB" id="3192849at2"/>
<proteinExistence type="predicted"/>
<reference evidence="2 3" key="1">
    <citation type="submission" date="2018-03" db="EMBL/GenBank/DDBJ databases">
        <title>Genome sequence of Clostridium luticellarii DSM 29923.</title>
        <authorList>
            <person name="Poehlein A."/>
            <person name="Daniel R."/>
        </authorList>
    </citation>
    <scope>NUCLEOTIDE SEQUENCE [LARGE SCALE GENOMIC DNA]</scope>
    <source>
        <strain evidence="2 3">DSM 29923</strain>
    </source>
</reference>